<dbReference type="InterPro" id="IPR001304">
    <property type="entry name" value="C-type_lectin-like"/>
</dbReference>
<dbReference type="Gene3D" id="3.10.100.10">
    <property type="entry name" value="Mannose-Binding Protein A, subunit A"/>
    <property type="match status" value="1"/>
</dbReference>
<comment type="caution">
    <text evidence="6">The sequence shown here is derived from an EMBL/GenBank/DDBJ whole genome shotgun (WGS) entry which is preliminary data.</text>
</comment>
<dbReference type="PANTHER" id="PTHR11475:SF4">
    <property type="entry name" value="CHORION PEROXIDASE"/>
    <property type="match status" value="1"/>
</dbReference>
<dbReference type="Proteomes" id="UP000683360">
    <property type="component" value="Unassembled WGS sequence"/>
</dbReference>
<dbReference type="AlphaFoldDB" id="A0A8S3PXX6"/>
<reference evidence="6" key="1">
    <citation type="submission" date="2021-03" db="EMBL/GenBank/DDBJ databases">
        <authorList>
            <person name="Bekaert M."/>
        </authorList>
    </citation>
    <scope>NUCLEOTIDE SEQUENCE</scope>
</reference>
<keyword evidence="6" id="KW-0560">Oxidoreductase</keyword>
<keyword evidence="3" id="KW-0325">Glycoprotein</keyword>
<dbReference type="GO" id="GO:0005576">
    <property type="term" value="C:extracellular region"/>
    <property type="evidence" value="ECO:0007669"/>
    <property type="project" value="UniProtKB-SubCell"/>
</dbReference>
<dbReference type="InterPro" id="IPR019791">
    <property type="entry name" value="Haem_peroxidase_animal"/>
</dbReference>
<dbReference type="GO" id="GO:0140825">
    <property type="term" value="F:lactoperoxidase activity"/>
    <property type="evidence" value="ECO:0007669"/>
    <property type="project" value="UniProtKB-EC"/>
</dbReference>
<dbReference type="InterPro" id="IPR010255">
    <property type="entry name" value="Haem_peroxidase_sf"/>
</dbReference>
<dbReference type="OrthoDB" id="823504at2759"/>
<evidence type="ECO:0000256" key="4">
    <source>
        <dbReference type="PIRSR" id="PIRSR619791-2"/>
    </source>
</evidence>
<feature type="binding site" description="axial binding residue" evidence="4">
    <location>
        <position position="188"/>
    </location>
    <ligand>
        <name>heme b</name>
        <dbReference type="ChEBI" id="CHEBI:60344"/>
    </ligand>
    <ligandPart>
        <name>Fe</name>
        <dbReference type="ChEBI" id="CHEBI:18248"/>
    </ligandPart>
</feature>
<evidence type="ECO:0000256" key="3">
    <source>
        <dbReference type="ARBA" id="ARBA00023180"/>
    </source>
</evidence>
<dbReference type="GO" id="GO:0006979">
    <property type="term" value="P:response to oxidative stress"/>
    <property type="evidence" value="ECO:0007669"/>
    <property type="project" value="InterPro"/>
</dbReference>
<evidence type="ECO:0000256" key="1">
    <source>
        <dbReference type="ARBA" id="ARBA00004613"/>
    </source>
</evidence>
<proteinExistence type="predicted"/>
<keyword evidence="4" id="KW-0349">Heme</keyword>
<keyword evidence="7" id="KW-1185">Reference proteome</keyword>
<dbReference type="PROSITE" id="PS50292">
    <property type="entry name" value="PEROXIDASE_3"/>
    <property type="match status" value="1"/>
</dbReference>
<dbReference type="SUPFAM" id="SSF48113">
    <property type="entry name" value="Heme-dependent peroxidases"/>
    <property type="match status" value="1"/>
</dbReference>
<sequence>MIDTSRKVLHLLQNVNAAPQPGGGIPAKISPIAPTTKDMETALKTATAKVKNDELTEQKMPNFDTPNSQTEGFGPHLLTSPEAINISESARVMIETAKNAMKNPNCFPIPLPSNDPFYGSFNRTCMNFVRALGVTKLDCTLGERQLNMNTHFLDGSAVYGSKSYCQQSPSIPLVIRNGFSAAAFRFGHSMVRQRLAYNGPSHSNQSPLLHNEFLRPDKLYDANGGVSSITRGLYEEFFSKSRQENYQGTNRKAFERTHGLEVTLQPLTLQRGRDHGLAGYNIWRMVCDLTPADDFTVGVLGGLEHHSAVEALALKTPTGTSSPWDIDLFTGGVSETPIPGGKVGPTFACMIGLQFRALKFGDRFFYESNTDVKFTPAQLTEIKKATMARIICENTNINSIPSDVFRKTSASNSEKSCSSLPEVNLQKWQNCVNGGWSSYVTINGCTKRRRCNRPAPNGCGKRCLGSPIKFTCGIKIVCPETVAFFRGSKYIFKCNVGNWFTSEDKCNASGGQLTSIETGDENTFLVDVITLIMNIQRLRGYFWIGLTDNNDEMSYKWLSGEPLNYKNWYQGQPQQPDHLNYRGSTGAHCGMIHHDYSLNWGDERCSQNIDLISVSLREPYALSEDDMLCANLGVKYELSEDDMLFAFVIKY</sequence>
<dbReference type="PROSITE" id="PS50041">
    <property type="entry name" value="C_TYPE_LECTIN_2"/>
    <property type="match status" value="1"/>
</dbReference>
<keyword evidence="6" id="KW-0575">Peroxidase</keyword>
<keyword evidence="4" id="KW-0479">Metal-binding</keyword>
<dbReference type="InterPro" id="IPR016186">
    <property type="entry name" value="C-type_lectin-like/link_sf"/>
</dbReference>
<dbReference type="InterPro" id="IPR037120">
    <property type="entry name" value="Haem_peroxidase_sf_animal"/>
</dbReference>
<dbReference type="GO" id="GO:0020037">
    <property type="term" value="F:heme binding"/>
    <property type="evidence" value="ECO:0007669"/>
    <property type="project" value="InterPro"/>
</dbReference>
<dbReference type="EC" id="1.11.1.7" evidence="6"/>
<dbReference type="SMART" id="SM00034">
    <property type="entry name" value="CLECT"/>
    <property type="match status" value="1"/>
</dbReference>
<dbReference type="CDD" id="cd00037">
    <property type="entry name" value="CLECT"/>
    <property type="match status" value="1"/>
</dbReference>
<protein>
    <submittedName>
        <fullName evidence="6">PXDN</fullName>
        <ecNumber evidence="6">1.11.1.7</ecNumber>
    </submittedName>
</protein>
<dbReference type="EMBL" id="CAJPWZ010000192">
    <property type="protein sequence ID" value="CAG2187947.1"/>
    <property type="molecule type" value="Genomic_DNA"/>
</dbReference>
<evidence type="ECO:0000313" key="6">
    <source>
        <dbReference type="EMBL" id="CAG2187947.1"/>
    </source>
</evidence>
<dbReference type="Pfam" id="PF03098">
    <property type="entry name" value="An_peroxidase"/>
    <property type="match status" value="2"/>
</dbReference>
<evidence type="ECO:0000259" key="5">
    <source>
        <dbReference type="PROSITE" id="PS50041"/>
    </source>
</evidence>
<organism evidence="6 7">
    <name type="scientific">Mytilus edulis</name>
    <name type="common">Blue mussel</name>
    <dbReference type="NCBI Taxonomy" id="6550"/>
    <lineage>
        <taxon>Eukaryota</taxon>
        <taxon>Metazoa</taxon>
        <taxon>Spiralia</taxon>
        <taxon>Lophotrochozoa</taxon>
        <taxon>Mollusca</taxon>
        <taxon>Bivalvia</taxon>
        <taxon>Autobranchia</taxon>
        <taxon>Pteriomorphia</taxon>
        <taxon>Mytilida</taxon>
        <taxon>Mytiloidea</taxon>
        <taxon>Mytilidae</taxon>
        <taxon>Mytilinae</taxon>
        <taxon>Mytilus</taxon>
    </lineage>
</organism>
<dbReference type="Pfam" id="PF00059">
    <property type="entry name" value="Lectin_C"/>
    <property type="match status" value="1"/>
</dbReference>
<accession>A0A8S3PXX6</accession>
<dbReference type="Gene3D" id="1.10.640.10">
    <property type="entry name" value="Haem peroxidase domain superfamily, animal type"/>
    <property type="match status" value="2"/>
</dbReference>
<keyword evidence="4" id="KW-0408">Iron</keyword>
<dbReference type="PANTHER" id="PTHR11475">
    <property type="entry name" value="OXIDASE/PEROXIDASE"/>
    <property type="match status" value="1"/>
</dbReference>
<dbReference type="InterPro" id="IPR016187">
    <property type="entry name" value="CTDL_fold"/>
</dbReference>
<evidence type="ECO:0000313" key="7">
    <source>
        <dbReference type="Proteomes" id="UP000683360"/>
    </source>
</evidence>
<keyword evidence="2" id="KW-0964">Secreted</keyword>
<evidence type="ECO:0000256" key="2">
    <source>
        <dbReference type="ARBA" id="ARBA00022525"/>
    </source>
</evidence>
<gene>
    <name evidence="6" type="ORF">MEDL_3435</name>
</gene>
<comment type="subcellular location">
    <subcellularLocation>
        <location evidence="1">Secreted</location>
    </subcellularLocation>
</comment>
<dbReference type="SUPFAM" id="SSF56436">
    <property type="entry name" value="C-type lectin-like"/>
    <property type="match status" value="1"/>
</dbReference>
<dbReference type="GO" id="GO:0046872">
    <property type="term" value="F:metal ion binding"/>
    <property type="evidence" value="ECO:0007669"/>
    <property type="project" value="UniProtKB-KW"/>
</dbReference>
<name>A0A8S3PXX6_MYTED</name>
<feature type="domain" description="C-type lectin" evidence="5">
    <location>
        <begin position="485"/>
        <end position="614"/>
    </location>
</feature>